<evidence type="ECO:0000313" key="2">
    <source>
        <dbReference type="EnsemblPlants" id="OGLUM07G12070.1"/>
    </source>
</evidence>
<dbReference type="Proteomes" id="UP000026961">
    <property type="component" value="Chromosome 7"/>
</dbReference>
<feature type="compositionally biased region" description="Basic and acidic residues" evidence="1">
    <location>
        <begin position="7"/>
        <end position="20"/>
    </location>
</feature>
<feature type="compositionally biased region" description="Basic and acidic residues" evidence="1">
    <location>
        <begin position="421"/>
        <end position="436"/>
    </location>
</feature>
<feature type="region of interest" description="Disordered" evidence="1">
    <location>
        <begin position="95"/>
        <end position="242"/>
    </location>
</feature>
<dbReference type="AlphaFoldDB" id="A0A0E0AJ56"/>
<feature type="compositionally biased region" description="Polar residues" evidence="1">
    <location>
        <begin position="180"/>
        <end position="191"/>
    </location>
</feature>
<accession>A0A0E0AJ56</accession>
<keyword evidence="3" id="KW-1185">Reference proteome</keyword>
<organism evidence="2">
    <name type="scientific">Oryza glumipatula</name>
    <dbReference type="NCBI Taxonomy" id="40148"/>
    <lineage>
        <taxon>Eukaryota</taxon>
        <taxon>Viridiplantae</taxon>
        <taxon>Streptophyta</taxon>
        <taxon>Embryophyta</taxon>
        <taxon>Tracheophyta</taxon>
        <taxon>Spermatophyta</taxon>
        <taxon>Magnoliopsida</taxon>
        <taxon>Liliopsida</taxon>
        <taxon>Poales</taxon>
        <taxon>Poaceae</taxon>
        <taxon>BOP clade</taxon>
        <taxon>Oryzoideae</taxon>
        <taxon>Oryzeae</taxon>
        <taxon>Oryzinae</taxon>
        <taxon>Oryza</taxon>
    </lineage>
</organism>
<feature type="compositionally biased region" description="Low complexity" evidence="1">
    <location>
        <begin position="115"/>
        <end position="136"/>
    </location>
</feature>
<feature type="compositionally biased region" description="Basic and acidic residues" evidence="1">
    <location>
        <begin position="99"/>
        <end position="108"/>
    </location>
</feature>
<feature type="region of interest" description="Disordered" evidence="1">
    <location>
        <begin position="1"/>
        <end position="20"/>
    </location>
</feature>
<reference evidence="2" key="1">
    <citation type="submission" date="2015-04" db="UniProtKB">
        <authorList>
            <consortium name="EnsemblPlants"/>
        </authorList>
    </citation>
    <scope>IDENTIFICATION</scope>
</reference>
<sequence length="443" mass="48522">MASTMKKKVESKHNNKDMKMALKHDIPLEVLQEGIPTVLRGAPDNEVQAGRVIRVSSATGFKEALQQAGPGAPLKVYVVSYLPPSAAAQIREMTTTTRGGKEAQEKKPSASATIAKAQPQQDQDKAASASATIAKAQPQQDQASATIAKAQPQEQEKAADKLSSSAIIAKAQPQPHDQETATAPPQPTKSLSAPFKFKVKLRSHSKEDDKLKNAGSNAQEKKPTTVKFKVDSPNPNASIGEEEEKGNIAGFIIANIHVLEAKEMAMMAMEGDMSVLEELQKRISSSPDLSPHDVQVQLPTTANNLGTDKGKNILFSLKKRYLLAHLQAGHSRMATNILKYVDLAQYNSFIEEADPEKASKAMDAVKAQYELEYPGKHSPGWMAKQVLGVAAHMYWEKKKAKIMGEDGLWAGDKTTVLTRLKKQEQKDRKTRQQEVAHRRRPSR</sequence>
<dbReference type="HOGENOM" id="CLU_061906_0_0_1"/>
<dbReference type="Gramene" id="OGLUM07G12070.1">
    <property type="protein sequence ID" value="OGLUM07G12070.1"/>
    <property type="gene ID" value="OGLUM07G12070"/>
</dbReference>
<name>A0A0E0AJ56_9ORYZ</name>
<evidence type="ECO:0000313" key="3">
    <source>
        <dbReference type="Proteomes" id="UP000026961"/>
    </source>
</evidence>
<reference evidence="2" key="2">
    <citation type="submission" date="2018-05" db="EMBL/GenBank/DDBJ databases">
        <title>OgluRS3 (Oryza glumaepatula Reference Sequence Version 3).</title>
        <authorList>
            <person name="Zhang J."/>
            <person name="Kudrna D."/>
            <person name="Lee S."/>
            <person name="Talag J."/>
            <person name="Welchert J."/>
            <person name="Wing R.A."/>
        </authorList>
    </citation>
    <scope>NUCLEOTIDE SEQUENCE [LARGE SCALE GENOMIC DNA]</scope>
</reference>
<feature type="region of interest" description="Disordered" evidence="1">
    <location>
        <begin position="419"/>
        <end position="443"/>
    </location>
</feature>
<protein>
    <submittedName>
        <fullName evidence="2">Uncharacterized protein</fullName>
    </submittedName>
</protein>
<proteinExistence type="predicted"/>
<evidence type="ECO:0000256" key="1">
    <source>
        <dbReference type="SAM" id="MobiDB-lite"/>
    </source>
</evidence>
<dbReference type="EnsemblPlants" id="OGLUM07G12070.1">
    <property type="protein sequence ID" value="OGLUM07G12070.1"/>
    <property type="gene ID" value="OGLUM07G12070"/>
</dbReference>